<dbReference type="Pfam" id="PF13855">
    <property type="entry name" value="LRR_8"/>
    <property type="match status" value="2"/>
</dbReference>
<evidence type="ECO:0000256" key="3">
    <source>
        <dbReference type="ARBA" id="ARBA00012513"/>
    </source>
</evidence>
<evidence type="ECO:0000256" key="6">
    <source>
        <dbReference type="ARBA" id="ARBA00022614"/>
    </source>
</evidence>
<evidence type="ECO:0000256" key="4">
    <source>
        <dbReference type="ARBA" id="ARBA00022475"/>
    </source>
</evidence>
<keyword evidence="7" id="KW-0808">Transferase</keyword>
<evidence type="ECO:0000256" key="14">
    <source>
        <dbReference type="ARBA" id="ARBA00023180"/>
    </source>
</evidence>
<keyword evidence="8" id="KW-0812">Transmembrane</keyword>
<proteinExistence type="inferred from homology"/>
<dbReference type="SMART" id="SM00369">
    <property type="entry name" value="LRR_TYP"/>
    <property type="match status" value="7"/>
</dbReference>
<dbReference type="InterPro" id="IPR013210">
    <property type="entry name" value="LRR_N_plant-typ"/>
</dbReference>
<dbReference type="PRINTS" id="PR00019">
    <property type="entry name" value="LEURICHRPT"/>
</dbReference>
<organism evidence="20">
    <name type="scientific">Oryza sativa subsp. japonica</name>
    <name type="common">Rice</name>
    <dbReference type="NCBI Taxonomy" id="39947"/>
    <lineage>
        <taxon>Eukaryota</taxon>
        <taxon>Viridiplantae</taxon>
        <taxon>Streptophyta</taxon>
        <taxon>Embryophyta</taxon>
        <taxon>Tracheophyta</taxon>
        <taxon>Spermatophyta</taxon>
        <taxon>Magnoliopsida</taxon>
        <taxon>Liliopsida</taxon>
        <taxon>Poales</taxon>
        <taxon>Poaceae</taxon>
        <taxon>BOP clade</taxon>
        <taxon>Oryzoideae</taxon>
        <taxon>Oryzeae</taxon>
        <taxon>Oryzinae</taxon>
        <taxon>Oryza</taxon>
        <taxon>Oryza sativa</taxon>
    </lineage>
</organism>
<keyword evidence="12" id="KW-1133">Transmembrane helix</keyword>
<evidence type="ECO:0000256" key="16">
    <source>
        <dbReference type="ARBA" id="ARBA00048679"/>
    </source>
</evidence>
<gene>
    <name evidence="20" type="ordered locus">LOC_Os12g11510</name>
</gene>
<name>Q2QVV5_ORYSJ</name>
<dbReference type="GO" id="GO:0005886">
    <property type="term" value="C:plasma membrane"/>
    <property type="evidence" value="ECO:0007669"/>
    <property type="project" value="UniProtKB-SubCell"/>
</dbReference>
<keyword evidence="14" id="KW-0325">Glycoprotein</keyword>
<evidence type="ECO:0000259" key="19">
    <source>
        <dbReference type="Pfam" id="PF23598"/>
    </source>
</evidence>
<dbReference type="InterPro" id="IPR046956">
    <property type="entry name" value="RLP23-like"/>
</dbReference>
<keyword evidence="9 17" id="KW-0732">Signal</keyword>
<dbReference type="Pfam" id="PF08263">
    <property type="entry name" value="LRRNT_2"/>
    <property type="match status" value="1"/>
</dbReference>
<keyword evidence="13" id="KW-0472">Membrane</keyword>
<evidence type="ECO:0000256" key="13">
    <source>
        <dbReference type="ARBA" id="ARBA00023136"/>
    </source>
</evidence>
<protein>
    <recommendedName>
        <fullName evidence="3">non-specific serine/threonine protein kinase</fullName>
        <ecNumber evidence="3">2.7.11.1</ecNumber>
    </recommendedName>
</protein>
<evidence type="ECO:0000256" key="8">
    <source>
        <dbReference type="ARBA" id="ARBA00022692"/>
    </source>
</evidence>
<evidence type="ECO:0000256" key="10">
    <source>
        <dbReference type="ARBA" id="ARBA00022737"/>
    </source>
</evidence>
<feature type="domain" description="Leucine-rich repeat-containing N-terminal plant-type" evidence="18">
    <location>
        <begin position="34"/>
        <end position="75"/>
    </location>
</feature>
<dbReference type="EC" id="2.7.11.1" evidence="3"/>
<dbReference type="Pfam" id="PF00560">
    <property type="entry name" value="LRR_1"/>
    <property type="match status" value="4"/>
</dbReference>
<reference evidence="20" key="1">
    <citation type="journal article" date="2005" name="BMC Biol.">
        <title>The sequence of rice chromosomes 11 and 12, rich in disease resistance genes and recent gene duplications.</title>
        <authorList>
            <consortium name="The rice chromosomes 11 and 12 sequencing consortia"/>
        </authorList>
    </citation>
    <scope>NUCLEOTIDE SEQUENCE [LARGE SCALE GENOMIC DNA]</scope>
</reference>
<feature type="signal peptide" evidence="17">
    <location>
        <begin position="1"/>
        <end position="25"/>
    </location>
</feature>
<evidence type="ECO:0000313" key="20">
    <source>
        <dbReference type="EMBL" id="ABA96165.1"/>
    </source>
</evidence>
<keyword evidence="5" id="KW-0723">Serine/threonine-protein kinase</keyword>
<dbReference type="FunFam" id="3.80.10.10:FF:000095">
    <property type="entry name" value="LRR receptor-like serine/threonine-protein kinase GSO1"/>
    <property type="match status" value="1"/>
</dbReference>
<keyword evidence="10" id="KW-0677">Repeat</keyword>
<evidence type="ECO:0000256" key="2">
    <source>
        <dbReference type="ARBA" id="ARBA00009592"/>
    </source>
</evidence>
<dbReference type="GO" id="GO:0004674">
    <property type="term" value="F:protein serine/threonine kinase activity"/>
    <property type="evidence" value="ECO:0007669"/>
    <property type="project" value="UniProtKB-KW"/>
</dbReference>
<evidence type="ECO:0000256" key="11">
    <source>
        <dbReference type="ARBA" id="ARBA00022777"/>
    </source>
</evidence>
<comment type="similarity">
    <text evidence="2">Belongs to the RLP family.</text>
</comment>
<dbReference type="AlphaFoldDB" id="Q2QVV5"/>
<evidence type="ECO:0000259" key="18">
    <source>
        <dbReference type="Pfam" id="PF08263"/>
    </source>
</evidence>
<evidence type="ECO:0000256" key="7">
    <source>
        <dbReference type="ARBA" id="ARBA00022679"/>
    </source>
</evidence>
<dbReference type="InterPro" id="IPR055414">
    <property type="entry name" value="LRR_R13L4/SHOC2-like"/>
</dbReference>
<reference evidence="20" key="2">
    <citation type="submission" date="2005-04" db="EMBL/GenBank/DDBJ databases">
        <authorList>
            <person name="Buell C.R."/>
            <person name="Wing R.A."/>
            <person name="McCombie W.A."/>
            <person name="Ouyang S."/>
        </authorList>
    </citation>
    <scope>NUCLEOTIDE SEQUENCE</scope>
</reference>
<dbReference type="InterPro" id="IPR032675">
    <property type="entry name" value="LRR_dom_sf"/>
</dbReference>
<dbReference type="PANTHER" id="PTHR48061">
    <property type="entry name" value="LEUCINE-RICH REPEAT RECEPTOR PROTEIN KINASE EMS1-LIKE-RELATED"/>
    <property type="match status" value="1"/>
</dbReference>
<dbReference type="InterPro" id="IPR001611">
    <property type="entry name" value="Leu-rich_rpt"/>
</dbReference>
<reference evidence="20" key="3">
    <citation type="submission" date="2006-01" db="EMBL/GenBank/DDBJ databases">
        <authorList>
            <person name="Buell R."/>
        </authorList>
    </citation>
    <scope>NUCLEOTIDE SEQUENCE</scope>
</reference>
<keyword evidence="4" id="KW-1003">Cell membrane</keyword>
<evidence type="ECO:0000256" key="15">
    <source>
        <dbReference type="ARBA" id="ARBA00047899"/>
    </source>
</evidence>
<feature type="chain" id="PRO_5004214450" description="non-specific serine/threonine protein kinase" evidence="17">
    <location>
        <begin position="26"/>
        <end position="828"/>
    </location>
</feature>
<keyword evidence="11" id="KW-0418">Kinase</keyword>
<evidence type="ECO:0000256" key="1">
    <source>
        <dbReference type="ARBA" id="ARBA00004251"/>
    </source>
</evidence>
<comment type="catalytic activity">
    <reaction evidence="16">
        <text>L-seryl-[protein] + ATP = O-phospho-L-seryl-[protein] + ADP + H(+)</text>
        <dbReference type="Rhea" id="RHEA:17989"/>
        <dbReference type="Rhea" id="RHEA-COMP:9863"/>
        <dbReference type="Rhea" id="RHEA-COMP:11604"/>
        <dbReference type="ChEBI" id="CHEBI:15378"/>
        <dbReference type="ChEBI" id="CHEBI:29999"/>
        <dbReference type="ChEBI" id="CHEBI:30616"/>
        <dbReference type="ChEBI" id="CHEBI:83421"/>
        <dbReference type="ChEBI" id="CHEBI:456216"/>
        <dbReference type="EC" id="2.7.11.1"/>
    </reaction>
</comment>
<accession>Q2QVV5</accession>
<dbReference type="PANTHER" id="PTHR48061:SF48">
    <property type="entry name" value="OS01G0162500 PROTEIN"/>
    <property type="match status" value="1"/>
</dbReference>
<feature type="domain" description="Disease resistance R13L4/SHOC-2-like LRR" evidence="19">
    <location>
        <begin position="100"/>
        <end position="295"/>
    </location>
</feature>
<dbReference type="EMBL" id="DP000011">
    <property type="protein sequence ID" value="ABA96165.1"/>
    <property type="molecule type" value="Genomic_DNA"/>
</dbReference>
<keyword evidence="6" id="KW-0433">Leucine-rich repeat</keyword>
<dbReference type="Gene3D" id="3.80.10.10">
    <property type="entry name" value="Ribonuclease Inhibitor"/>
    <property type="match status" value="4"/>
</dbReference>
<dbReference type="SUPFAM" id="SSF52058">
    <property type="entry name" value="L domain-like"/>
    <property type="match status" value="3"/>
</dbReference>
<evidence type="ECO:0000256" key="17">
    <source>
        <dbReference type="SAM" id="SignalP"/>
    </source>
</evidence>
<dbReference type="Pfam" id="PF23598">
    <property type="entry name" value="LRR_14"/>
    <property type="match status" value="1"/>
</dbReference>
<dbReference type="InterPro" id="IPR003591">
    <property type="entry name" value="Leu-rich_rpt_typical-subtyp"/>
</dbReference>
<evidence type="ECO:0000256" key="9">
    <source>
        <dbReference type="ARBA" id="ARBA00022729"/>
    </source>
</evidence>
<evidence type="ECO:0000256" key="12">
    <source>
        <dbReference type="ARBA" id="ARBA00022989"/>
    </source>
</evidence>
<evidence type="ECO:0000256" key="5">
    <source>
        <dbReference type="ARBA" id="ARBA00022527"/>
    </source>
</evidence>
<comment type="catalytic activity">
    <reaction evidence="15">
        <text>L-threonyl-[protein] + ATP = O-phospho-L-threonyl-[protein] + ADP + H(+)</text>
        <dbReference type="Rhea" id="RHEA:46608"/>
        <dbReference type="Rhea" id="RHEA-COMP:11060"/>
        <dbReference type="Rhea" id="RHEA-COMP:11605"/>
        <dbReference type="ChEBI" id="CHEBI:15378"/>
        <dbReference type="ChEBI" id="CHEBI:30013"/>
        <dbReference type="ChEBI" id="CHEBI:30616"/>
        <dbReference type="ChEBI" id="CHEBI:61977"/>
        <dbReference type="ChEBI" id="CHEBI:456216"/>
        <dbReference type="EC" id="2.7.11.1"/>
    </reaction>
</comment>
<comment type="subcellular location">
    <subcellularLocation>
        <location evidence="1">Cell membrane</location>
        <topology evidence="1">Single-pass type I membrane protein</topology>
    </subcellularLocation>
</comment>
<sequence>MRSAYHLMPPLAMLLIHGLADHASSTEAPAACLPDQASALLQLKRSFNATIGDYPAAFRSWVAGADCCHWDGVRCGGAGGRVTSLDLSHRDLQASSGLDDALFSLTSLEYLDLSSNDFSKSKLPATGFEMLTGLTHLDLSNTNFAGLVPAGIGRLTSLNYLDLSTTFFVEELDDEYSITYYYSDTMAQLSEPSLETLLANLTNLEELRLGMVMVNMSSNYGTARWCDAMARSSPKLRVISMPYCSLSGPICHSLSALRSLSVIELHYNHLSGPVPEFLAALPSLSVLQLSNNMFEGVFPPIIFQHEKLTTINLTKNLGISGNLPTSFSGDSSLQSLSVSNTNFSGTIPGSISNLRSLKELALGASGFSGVLPSSIGQLKSLSLLEVSGLELVGSIPSWISNLTSLTVLKFFSCGLSGPITTPDQVISDGPKPSPLTGLVLHLHEITFLDLSYNQIQGAIPLWAWKTLNLGFALFNLSHNKFTSIGSDHPLLPVYIEFFDLSFNNIEGVIPIPKEGSVTLDYSNNRFSSLPLNFSTYLSNTVLFKASNNSISGNIPPSICDRIKSLQLIDLSNNNLTGLIPSCLMEDADALQVLSLKDNHLTGELPDNIKEGCALSALDFSGNSIQGQLPRSLVACRNLEILDIGNNKISDSFPCWMSKLPQLQVLVLKSNKFIGQILDPSYTGGGNNCQFTKLQFADMSSNNLSGTLPEEWFKMLKSMIMDTCDNDMLMREQHLYYRGKMQSYQFTAGISYKGSGLTISKTLRTLVLIDVSNNAFHGRIPRSIGELVLLRALNMSHNALTGPIPVQFANLKQLELLDLSSNELSGEIL</sequence>
<dbReference type="FunFam" id="3.80.10.10:FF:000041">
    <property type="entry name" value="LRR receptor-like serine/threonine-protein kinase ERECTA"/>
    <property type="match status" value="1"/>
</dbReference>